<evidence type="ECO:0000256" key="3">
    <source>
        <dbReference type="ARBA" id="ARBA00022571"/>
    </source>
</evidence>
<evidence type="ECO:0000256" key="4">
    <source>
        <dbReference type="HAMAP-Rule" id="MF_00173"/>
    </source>
</evidence>
<dbReference type="GO" id="GO:0034618">
    <property type="term" value="F:arginine binding"/>
    <property type="evidence" value="ECO:0007669"/>
    <property type="project" value="InterPro"/>
</dbReference>
<name>A0A3A1YAH6_9GAMM</name>
<comment type="caution">
    <text evidence="6">The sequence shown here is derived from an EMBL/GenBank/DDBJ whole genome shotgun (WGS) entry which is preliminary data.</text>
</comment>
<dbReference type="PANTHER" id="PTHR34471">
    <property type="entry name" value="ARGININE REPRESSOR"/>
    <property type="match status" value="1"/>
</dbReference>
<proteinExistence type="inferred from homology"/>
<keyword evidence="4" id="KW-0238">DNA-binding</keyword>
<keyword evidence="4" id="KW-0028">Amino-acid biosynthesis</keyword>
<evidence type="ECO:0000256" key="1">
    <source>
        <dbReference type="ARBA" id="ARBA00005040"/>
    </source>
</evidence>
<dbReference type="OrthoDB" id="7060358at2"/>
<dbReference type="PANTHER" id="PTHR34471:SF1">
    <property type="entry name" value="ARGININE REPRESSOR"/>
    <property type="match status" value="1"/>
</dbReference>
<sequence length="169" mass="19020">MIQDFDDVDFENDASVNKILEKNRAFINYLIDLVNYNNFSKATNILKAIEKDGIHISIHKLRRLLAVANITKVENLRGDKFYKLNNSNRKLTLESKVETLVMSIRSNAVCVLIKTVPAGAQIIAKICDSTVKELEILGTVAGDDTVMLIPIDISKVSEIEEKVKQLFKI</sequence>
<dbReference type="GO" id="GO:0005737">
    <property type="term" value="C:cytoplasm"/>
    <property type="evidence" value="ECO:0007669"/>
    <property type="project" value="UniProtKB-SubCell"/>
</dbReference>
<comment type="pathway">
    <text evidence="1 4">Amino-acid biosynthesis; L-arginine biosynthesis [regulation].</text>
</comment>
<dbReference type="Pfam" id="PF02863">
    <property type="entry name" value="Arg_repressor_C"/>
    <property type="match status" value="1"/>
</dbReference>
<dbReference type="GO" id="GO:0003677">
    <property type="term" value="F:DNA binding"/>
    <property type="evidence" value="ECO:0007669"/>
    <property type="project" value="UniProtKB-KW"/>
</dbReference>
<dbReference type="GO" id="GO:1900079">
    <property type="term" value="P:regulation of arginine biosynthetic process"/>
    <property type="evidence" value="ECO:0007669"/>
    <property type="project" value="UniProtKB-UniRule"/>
</dbReference>
<dbReference type="UniPathway" id="UPA00068"/>
<dbReference type="SUPFAM" id="SSF55252">
    <property type="entry name" value="C-terminal domain of arginine repressor"/>
    <property type="match status" value="1"/>
</dbReference>
<dbReference type="GO" id="GO:0051259">
    <property type="term" value="P:protein complex oligomerization"/>
    <property type="evidence" value="ECO:0007669"/>
    <property type="project" value="InterPro"/>
</dbReference>
<dbReference type="AlphaFoldDB" id="A0A3A1YAH6"/>
<gene>
    <name evidence="4" type="primary">argR</name>
    <name evidence="6" type="ORF">CKF54_03500</name>
</gene>
<evidence type="ECO:0000256" key="2">
    <source>
        <dbReference type="ARBA" id="ARBA00021148"/>
    </source>
</evidence>
<dbReference type="RefSeq" id="WP_119524903.1">
    <property type="nucleotide sequence ID" value="NZ_NRHC01000038.1"/>
</dbReference>
<evidence type="ECO:0000259" key="5">
    <source>
        <dbReference type="Pfam" id="PF02863"/>
    </source>
</evidence>
<dbReference type="InterPro" id="IPR020899">
    <property type="entry name" value="Arg_repress_C"/>
</dbReference>
<keyword evidence="3 4" id="KW-0055">Arginine biosynthesis</keyword>
<keyword evidence="7" id="KW-1185">Reference proteome</keyword>
<dbReference type="InterPro" id="IPR036251">
    <property type="entry name" value="Arg_repress_C_sf"/>
</dbReference>
<dbReference type="GO" id="GO:0003700">
    <property type="term" value="F:DNA-binding transcription factor activity"/>
    <property type="evidence" value="ECO:0007669"/>
    <property type="project" value="UniProtKB-UniRule"/>
</dbReference>
<dbReference type="PRINTS" id="PR01467">
    <property type="entry name" value="ARGREPRESSOR"/>
</dbReference>
<dbReference type="Proteomes" id="UP000265691">
    <property type="component" value="Unassembled WGS sequence"/>
</dbReference>
<reference evidence="6 7" key="1">
    <citation type="submission" date="2017-08" db="EMBL/GenBank/DDBJ databases">
        <title>Reclassification of Bisgaard taxon 37 and 44.</title>
        <authorList>
            <person name="Christensen H."/>
        </authorList>
    </citation>
    <scope>NUCLEOTIDE SEQUENCE [LARGE SCALE GENOMIC DNA]</scope>
    <source>
        <strain evidence="6 7">B96_3</strain>
    </source>
</reference>
<keyword evidence="4" id="KW-0678">Repressor</keyword>
<dbReference type="EMBL" id="NRHC01000038">
    <property type="protein sequence ID" value="RIY33127.1"/>
    <property type="molecule type" value="Genomic_DNA"/>
</dbReference>
<evidence type="ECO:0000313" key="6">
    <source>
        <dbReference type="EMBL" id="RIY33127.1"/>
    </source>
</evidence>
<keyword evidence="4" id="KW-0805">Transcription regulation</keyword>
<comment type="similarity">
    <text evidence="4">Belongs to the ArgR family.</text>
</comment>
<dbReference type="InterPro" id="IPR001669">
    <property type="entry name" value="Arg_repress"/>
</dbReference>
<accession>A0A3A1YAH6</accession>
<comment type="subcellular location">
    <subcellularLocation>
        <location evidence="4">Cytoplasm</location>
    </subcellularLocation>
</comment>
<dbReference type="HAMAP" id="MF_00173">
    <property type="entry name" value="Arg_repressor"/>
    <property type="match status" value="1"/>
</dbReference>
<protein>
    <recommendedName>
        <fullName evidence="2 4">Arginine repressor</fullName>
    </recommendedName>
</protein>
<keyword evidence="4" id="KW-0804">Transcription</keyword>
<comment type="function">
    <text evidence="4">Regulates arginine biosynthesis genes.</text>
</comment>
<feature type="domain" description="Arginine repressor C-terminal" evidence="5">
    <location>
        <begin position="99"/>
        <end position="164"/>
    </location>
</feature>
<evidence type="ECO:0000313" key="7">
    <source>
        <dbReference type="Proteomes" id="UP000265691"/>
    </source>
</evidence>
<organism evidence="6 7">
    <name type="scientific">Psittacicella hinzii</name>
    <dbReference type="NCBI Taxonomy" id="2028575"/>
    <lineage>
        <taxon>Bacteria</taxon>
        <taxon>Pseudomonadati</taxon>
        <taxon>Pseudomonadota</taxon>
        <taxon>Gammaproteobacteria</taxon>
        <taxon>Pasteurellales</taxon>
        <taxon>Psittacicellaceae</taxon>
        <taxon>Psittacicella</taxon>
    </lineage>
</organism>
<dbReference type="GO" id="GO:0006526">
    <property type="term" value="P:L-arginine biosynthetic process"/>
    <property type="evidence" value="ECO:0007669"/>
    <property type="project" value="UniProtKB-UniPathway"/>
</dbReference>
<dbReference type="Gene3D" id="3.30.1360.40">
    <property type="match status" value="1"/>
</dbReference>
<keyword evidence="4" id="KW-0963">Cytoplasm</keyword>